<sequence>MHMNSLTCFRIFPYLTIISL</sequence>
<accession>A0A0A8ZN50</accession>
<dbReference type="EMBL" id="GBRH01257664">
    <property type="protein sequence ID" value="JAD40231.1"/>
    <property type="molecule type" value="Transcribed_RNA"/>
</dbReference>
<proteinExistence type="predicted"/>
<organism evidence="1">
    <name type="scientific">Arundo donax</name>
    <name type="common">Giant reed</name>
    <name type="synonym">Donax arundinaceus</name>
    <dbReference type="NCBI Taxonomy" id="35708"/>
    <lineage>
        <taxon>Eukaryota</taxon>
        <taxon>Viridiplantae</taxon>
        <taxon>Streptophyta</taxon>
        <taxon>Embryophyta</taxon>
        <taxon>Tracheophyta</taxon>
        <taxon>Spermatophyta</taxon>
        <taxon>Magnoliopsida</taxon>
        <taxon>Liliopsida</taxon>
        <taxon>Poales</taxon>
        <taxon>Poaceae</taxon>
        <taxon>PACMAD clade</taxon>
        <taxon>Arundinoideae</taxon>
        <taxon>Arundineae</taxon>
        <taxon>Arundo</taxon>
    </lineage>
</organism>
<reference evidence="1" key="1">
    <citation type="submission" date="2014-09" db="EMBL/GenBank/DDBJ databases">
        <authorList>
            <person name="Magalhaes I.L.F."/>
            <person name="Oliveira U."/>
            <person name="Santos F.R."/>
            <person name="Vidigal T.H.D.A."/>
            <person name="Brescovit A.D."/>
            <person name="Santos A.J."/>
        </authorList>
    </citation>
    <scope>NUCLEOTIDE SEQUENCE</scope>
    <source>
        <tissue evidence="1">Shoot tissue taken approximately 20 cm above the soil surface</tissue>
    </source>
</reference>
<reference evidence="1" key="2">
    <citation type="journal article" date="2015" name="Data Brief">
        <title>Shoot transcriptome of the giant reed, Arundo donax.</title>
        <authorList>
            <person name="Barrero R.A."/>
            <person name="Guerrero F.D."/>
            <person name="Moolhuijzen P."/>
            <person name="Goolsby J.A."/>
            <person name="Tidwell J."/>
            <person name="Bellgard S.E."/>
            <person name="Bellgard M.I."/>
        </authorList>
    </citation>
    <scope>NUCLEOTIDE SEQUENCE</scope>
    <source>
        <tissue evidence="1">Shoot tissue taken approximately 20 cm above the soil surface</tissue>
    </source>
</reference>
<evidence type="ECO:0000313" key="1">
    <source>
        <dbReference type="EMBL" id="JAD40231.1"/>
    </source>
</evidence>
<dbReference type="AlphaFoldDB" id="A0A0A8ZN50"/>
<name>A0A0A8ZN50_ARUDO</name>
<protein>
    <submittedName>
        <fullName evidence="1">Uncharacterized protein</fullName>
    </submittedName>
</protein>